<evidence type="ECO:0000256" key="5">
    <source>
        <dbReference type="ARBA" id="ARBA00048200"/>
    </source>
</evidence>
<organism evidence="8 9">
    <name type="scientific">Mucilaginibacter pocheonensis</name>
    <dbReference type="NCBI Taxonomy" id="398050"/>
    <lineage>
        <taxon>Bacteria</taxon>
        <taxon>Pseudomonadati</taxon>
        <taxon>Bacteroidota</taxon>
        <taxon>Sphingobacteriia</taxon>
        <taxon>Sphingobacteriales</taxon>
        <taxon>Sphingobacteriaceae</taxon>
        <taxon>Mucilaginibacter</taxon>
    </lineage>
</organism>
<feature type="domain" description="RmlD-like substrate binding" evidence="7">
    <location>
        <begin position="1"/>
        <end position="271"/>
    </location>
</feature>
<keyword evidence="9" id="KW-1185">Reference proteome</keyword>
<evidence type="ECO:0000256" key="2">
    <source>
        <dbReference type="ARBA" id="ARBA00010944"/>
    </source>
</evidence>
<dbReference type="PANTHER" id="PTHR10491">
    <property type="entry name" value="DTDP-4-DEHYDRORHAMNOSE REDUCTASE"/>
    <property type="match status" value="1"/>
</dbReference>
<comment type="pathway">
    <text evidence="1 6">Carbohydrate biosynthesis; dTDP-L-rhamnose biosynthesis.</text>
</comment>
<dbReference type="InterPro" id="IPR036291">
    <property type="entry name" value="NAD(P)-bd_dom_sf"/>
</dbReference>
<dbReference type="GO" id="GO:0008831">
    <property type="term" value="F:dTDP-4-dehydrorhamnose reductase activity"/>
    <property type="evidence" value="ECO:0007669"/>
    <property type="project" value="UniProtKB-EC"/>
</dbReference>
<dbReference type="Pfam" id="PF04321">
    <property type="entry name" value="RmlD_sub_bind"/>
    <property type="match status" value="1"/>
</dbReference>
<comment type="function">
    <text evidence="6">Catalyzes the reduction of dTDP-6-deoxy-L-lyxo-4-hexulose to yield dTDP-L-rhamnose.</text>
</comment>
<evidence type="ECO:0000259" key="7">
    <source>
        <dbReference type="Pfam" id="PF04321"/>
    </source>
</evidence>
<sequence>MKICVVGASGLVGSHCVKVFENEHWSVIGTHLNFATEKTVYFDPLKDSTGNFDITAFMPDVIIHCGALTNVDYCEDNEAESEKVTVNSAKKLAEYCIANNVKLVYISTDYIFNGKNGPYTEDEEPDPINVYGKHKLMAEQITKTTNNYLIARITNVYGEEIRSKNFISRLILMLQNTEEKELKLPFDQFSTPVYAGDVARMLYKLIADNKTGVYHLSSTDYYTRYHLAERVHSYFIDNNAVKIKSVPTNYLGQPAQRPLNGGLLNIKFVSEYNDFKLSNVDDFVKKMKNDEL</sequence>
<dbReference type="EMBL" id="JAVDUU010000001">
    <property type="protein sequence ID" value="MDR6941172.1"/>
    <property type="molecule type" value="Genomic_DNA"/>
</dbReference>
<dbReference type="SUPFAM" id="SSF51735">
    <property type="entry name" value="NAD(P)-binding Rossmann-fold domains"/>
    <property type="match status" value="1"/>
</dbReference>
<comment type="similarity">
    <text evidence="2 6">Belongs to the dTDP-4-dehydrorhamnose reductase family.</text>
</comment>
<dbReference type="EC" id="1.1.1.133" evidence="3 6"/>
<evidence type="ECO:0000256" key="3">
    <source>
        <dbReference type="ARBA" id="ARBA00012929"/>
    </source>
</evidence>
<dbReference type="RefSeq" id="WP_310092609.1">
    <property type="nucleotide sequence ID" value="NZ_JAVDUU010000001.1"/>
</dbReference>
<dbReference type="PANTHER" id="PTHR10491:SF4">
    <property type="entry name" value="METHIONINE ADENOSYLTRANSFERASE 2 SUBUNIT BETA"/>
    <property type="match status" value="1"/>
</dbReference>
<comment type="caution">
    <text evidence="8">The sequence shown here is derived from an EMBL/GenBank/DDBJ whole genome shotgun (WGS) entry which is preliminary data.</text>
</comment>
<dbReference type="Proteomes" id="UP001247620">
    <property type="component" value="Unassembled WGS sequence"/>
</dbReference>
<reference evidence="8 9" key="1">
    <citation type="submission" date="2023-07" db="EMBL/GenBank/DDBJ databases">
        <title>Sorghum-associated microbial communities from plants grown in Nebraska, USA.</title>
        <authorList>
            <person name="Schachtman D."/>
        </authorList>
    </citation>
    <scope>NUCLEOTIDE SEQUENCE [LARGE SCALE GENOMIC DNA]</scope>
    <source>
        <strain evidence="8 9">3262</strain>
    </source>
</reference>
<evidence type="ECO:0000256" key="1">
    <source>
        <dbReference type="ARBA" id="ARBA00004781"/>
    </source>
</evidence>
<evidence type="ECO:0000313" key="9">
    <source>
        <dbReference type="Proteomes" id="UP001247620"/>
    </source>
</evidence>
<gene>
    <name evidence="8" type="ORF">J2W55_001000</name>
</gene>
<comment type="catalytic activity">
    <reaction evidence="5">
        <text>dTDP-beta-L-rhamnose + NADP(+) = dTDP-4-dehydro-beta-L-rhamnose + NADPH + H(+)</text>
        <dbReference type="Rhea" id="RHEA:21796"/>
        <dbReference type="ChEBI" id="CHEBI:15378"/>
        <dbReference type="ChEBI" id="CHEBI:57510"/>
        <dbReference type="ChEBI" id="CHEBI:57783"/>
        <dbReference type="ChEBI" id="CHEBI:58349"/>
        <dbReference type="ChEBI" id="CHEBI:62830"/>
        <dbReference type="EC" id="1.1.1.133"/>
    </reaction>
</comment>
<protein>
    <recommendedName>
        <fullName evidence="4 6">dTDP-4-dehydrorhamnose reductase</fullName>
        <ecNumber evidence="3 6">1.1.1.133</ecNumber>
    </recommendedName>
</protein>
<dbReference type="InterPro" id="IPR005913">
    <property type="entry name" value="dTDP_dehydrorham_reduct"/>
</dbReference>
<dbReference type="CDD" id="cd05254">
    <property type="entry name" value="dTDP_HR_like_SDR_e"/>
    <property type="match status" value="1"/>
</dbReference>
<dbReference type="Gene3D" id="3.40.50.720">
    <property type="entry name" value="NAD(P)-binding Rossmann-like Domain"/>
    <property type="match status" value="1"/>
</dbReference>
<accession>A0ABU1T702</accession>
<proteinExistence type="inferred from homology"/>
<evidence type="ECO:0000256" key="6">
    <source>
        <dbReference type="RuleBase" id="RU364082"/>
    </source>
</evidence>
<name>A0ABU1T702_9SPHI</name>
<evidence type="ECO:0000313" key="8">
    <source>
        <dbReference type="EMBL" id="MDR6941172.1"/>
    </source>
</evidence>
<evidence type="ECO:0000256" key="4">
    <source>
        <dbReference type="ARBA" id="ARBA00017099"/>
    </source>
</evidence>
<dbReference type="InterPro" id="IPR029903">
    <property type="entry name" value="RmlD-like-bd"/>
</dbReference>
<keyword evidence="6" id="KW-0521">NADP</keyword>
<keyword evidence="6 8" id="KW-0560">Oxidoreductase</keyword>